<dbReference type="InterPro" id="IPR010496">
    <property type="entry name" value="AL/BT2_dom"/>
</dbReference>
<gene>
    <name evidence="3" type="ORF">GCM10023173_13920</name>
</gene>
<reference evidence="4" key="1">
    <citation type="journal article" date="2019" name="Int. J. Syst. Evol. Microbiol.">
        <title>The Global Catalogue of Microorganisms (GCM) 10K type strain sequencing project: providing services to taxonomists for standard genome sequencing and annotation.</title>
        <authorList>
            <consortium name="The Broad Institute Genomics Platform"/>
            <consortium name="The Broad Institute Genome Sequencing Center for Infectious Disease"/>
            <person name="Wu L."/>
            <person name="Ma J."/>
        </authorList>
    </citation>
    <scope>NUCLEOTIDE SEQUENCE [LARGE SCALE GENOMIC DNA]</scope>
    <source>
        <strain evidence="4">JCM 17858</strain>
    </source>
</reference>
<dbReference type="RefSeq" id="WP_345066608.1">
    <property type="nucleotide sequence ID" value="NZ_BAABGR010000015.1"/>
</dbReference>
<proteinExistence type="predicted"/>
<organism evidence="3 4">
    <name type="scientific">Sphingobacterium thermophilum</name>
    <dbReference type="NCBI Taxonomy" id="768534"/>
    <lineage>
        <taxon>Bacteria</taxon>
        <taxon>Pseudomonadati</taxon>
        <taxon>Bacteroidota</taxon>
        <taxon>Sphingobacteriia</taxon>
        <taxon>Sphingobacteriales</taxon>
        <taxon>Sphingobacteriaceae</taxon>
        <taxon>Sphingobacterium</taxon>
    </lineage>
</organism>
<evidence type="ECO:0000313" key="4">
    <source>
        <dbReference type="Proteomes" id="UP001500394"/>
    </source>
</evidence>
<dbReference type="Gene3D" id="2.60.120.560">
    <property type="entry name" value="Exo-inulinase, domain 1"/>
    <property type="match status" value="2"/>
</dbReference>
<comment type="caution">
    <text evidence="3">The sequence shown here is derived from an EMBL/GenBank/DDBJ whole genome shotgun (WGS) entry which is preliminary data.</text>
</comment>
<dbReference type="Gene3D" id="1.25.10.10">
    <property type="entry name" value="Leucine-rich Repeat Variant"/>
    <property type="match status" value="2"/>
</dbReference>
<feature type="domain" description="3-keto-alpha-glucoside-1,2-lyase/3-keto-2-hydroxy-glucal hydratase" evidence="2">
    <location>
        <begin position="944"/>
        <end position="1131"/>
    </location>
</feature>
<dbReference type="SUPFAM" id="SSF48371">
    <property type="entry name" value="ARM repeat"/>
    <property type="match status" value="1"/>
</dbReference>
<feature type="chain" id="PRO_5046611636" description="3-keto-alpha-glucoside-1,2-lyase/3-keto-2-hydroxy-glucal hydratase domain-containing protein" evidence="1">
    <location>
        <begin position="21"/>
        <end position="1133"/>
    </location>
</feature>
<dbReference type="InterPro" id="IPR016024">
    <property type="entry name" value="ARM-type_fold"/>
</dbReference>
<sequence length="1133" mass="124357">MKKIFNTLSILLLLQAASYAQQPAGRTTETKIADVLAQQPAEEQSKFLLAMHELENFSSEDIAELVAKLRKQGTQTNSTIEFATNSYALYVMQPGKEAFRAKYVKGLLLGLDKVKDPNNKGYILELLKFCAKDDAVEKVATYLADDYLAEKAARVLSAVNSPSSAAALNKALAGDVNEKRANAIIGALGEVRNKEAEARIIELLGKYNSENFQRNALTALSRIGGEKSFDILYAKAKAVNLEYDRTNASALLLEYANSLAKNGHNNLALSVASKVYNEASEDKGIGAKVAALELLARLDAKGQRKNLLALTSGKNTILRNVALGLLGTDVTASEMKKITSSLVKLEPEAQENVLNFLKTKDATSSIKAIEKSLPKLKNEDARIAALNTLSALTKGTNTAFLIKQIAGASEKELNVIKTLLLTSKDAQTINIVNGALVSADAKTQLALLDVLSKRSNPQSAAEIFKLINTAQGDVRAAAFEALPNVVNDGDFDTLAELLGKANAKEIKQVQKAAIVALQNNPNKADIVKKLSANISRSMAPSAARYFPIFAGEGSNESLQTVKNYLGTDNPLRTDAIKALASWSNPSSLDALTTLLRTEKDGKLFGIIFDGFIKQLNASTVNNDQKTLLLKDAFEFAQTDAQKNTALASLKATGTYSALAFASRFLSDPKLKDTATDVVMNITADNKSYYGSDVRNWLEQAKNNLSGSESSYLREAIVRHLAEMPKGEGYVSLFNGKDLSGWKGLVENPIKRAKMSEKELAEKQAIADQKMRDSWYVENGTLVFSGKGDNIATVKQYGDFELILDWKLDKNGKEPDAGVYLRGTPQVQIWDIARTNVGAQVGSGGLYNNKVHESKPLKVADNPLGEWNNFKIRMVGDKVWVWLNGELVVDSVTMENYWDRNQPIFPIEQIELQAHGSKVWYRDIFIKELPRKQVFTLSEQEKKEGFQMLFDGTNLDKWTSSPAYEINEEGALRANPDAKFGKNIYTKEEYGDFVLRFEFKLTPGANNGVGVRAPLEGDAAYLGYEIQVLDDYADVYKNLKPYQYHGSVYGIIPAKRGALKPAGEWNEQEIRMQGSKIKVTLNGKVIVDGDIKEATKNGTSDKKDHPGLKRTSGHIGFLGHGTEVFFRNIRIKSL</sequence>
<keyword evidence="4" id="KW-1185">Reference proteome</keyword>
<evidence type="ECO:0000259" key="2">
    <source>
        <dbReference type="Pfam" id="PF06439"/>
    </source>
</evidence>
<feature type="domain" description="3-keto-alpha-glucoside-1,2-lyase/3-keto-2-hydroxy-glucal hydratase" evidence="2">
    <location>
        <begin position="728"/>
        <end position="926"/>
    </location>
</feature>
<name>A0ABP8R1K0_9SPHI</name>
<dbReference type="Proteomes" id="UP001500394">
    <property type="component" value="Unassembled WGS sequence"/>
</dbReference>
<accession>A0ABP8R1K0</accession>
<evidence type="ECO:0000313" key="3">
    <source>
        <dbReference type="EMBL" id="GAA4515726.1"/>
    </source>
</evidence>
<keyword evidence="1" id="KW-0732">Signal</keyword>
<dbReference type="Pfam" id="PF06439">
    <property type="entry name" value="3keto-disac_hyd"/>
    <property type="match status" value="2"/>
</dbReference>
<dbReference type="InterPro" id="IPR011989">
    <property type="entry name" value="ARM-like"/>
</dbReference>
<feature type="signal peptide" evidence="1">
    <location>
        <begin position="1"/>
        <end position="20"/>
    </location>
</feature>
<dbReference type="EMBL" id="BAABGR010000015">
    <property type="protein sequence ID" value="GAA4515726.1"/>
    <property type="molecule type" value="Genomic_DNA"/>
</dbReference>
<protein>
    <recommendedName>
        <fullName evidence="2">3-keto-alpha-glucoside-1,2-lyase/3-keto-2-hydroxy-glucal hydratase domain-containing protein</fullName>
    </recommendedName>
</protein>
<evidence type="ECO:0000256" key="1">
    <source>
        <dbReference type="SAM" id="SignalP"/>
    </source>
</evidence>